<protein>
    <submittedName>
        <fullName evidence="1">Uncharacterized protein</fullName>
    </submittedName>
</protein>
<name>A0A4V1AIN7_9LACO</name>
<reference evidence="2" key="1">
    <citation type="submission" date="2019-03" db="EMBL/GenBank/DDBJ databases">
        <title>Weissella sp. 26KH-42 Genome sequencing.</title>
        <authorList>
            <person name="Heo J."/>
            <person name="Kim S.-J."/>
            <person name="Kim J.-S."/>
            <person name="Hong S.-B."/>
            <person name="Kwon S.-W."/>
        </authorList>
    </citation>
    <scope>NUCLEOTIDE SEQUENCE [LARGE SCALE GENOMIC DNA]</scope>
    <source>
        <strain evidence="2">26KH-42</strain>
    </source>
</reference>
<dbReference type="KEGG" id="wei:EQG49_06570"/>
<gene>
    <name evidence="1" type="ORF">EQG49_06570</name>
</gene>
<organism evidence="1 2">
    <name type="scientific">Periweissella cryptocerci</name>
    <dbReference type="NCBI Taxonomy" id="2506420"/>
    <lineage>
        <taxon>Bacteria</taxon>
        <taxon>Bacillati</taxon>
        <taxon>Bacillota</taxon>
        <taxon>Bacilli</taxon>
        <taxon>Lactobacillales</taxon>
        <taxon>Lactobacillaceae</taxon>
        <taxon>Periweissella</taxon>
    </lineage>
</organism>
<dbReference type="AlphaFoldDB" id="A0A4V1AIN7"/>
<accession>A0A4V1AIN7</accession>
<proteinExistence type="predicted"/>
<evidence type="ECO:0000313" key="1">
    <source>
        <dbReference type="EMBL" id="QBO36145.1"/>
    </source>
</evidence>
<dbReference type="EMBL" id="CP037940">
    <property type="protein sequence ID" value="QBO36145.1"/>
    <property type="molecule type" value="Genomic_DNA"/>
</dbReference>
<keyword evidence="2" id="KW-1185">Reference proteome</keyword>
<sequence length="171" mass="20459">MDKLNDLIKWNPVYEINTNSQLTRVDAIIGHTHYPELKKITGDLPNRKMSTIEFERSEVKIQYDEKKTRTIFSEDIKAIHVGIIRQHYLNGRKMYRTMITLRTYTQSYYFLVHSMILSFTLANFNSQYEIIDDLKLIEKFNVSTDLRHLMKQIDEYSYQNLVKSTIYAKYI</sequence>
<dbReference type="Proteomes" id="UP000292886">
    <property type="component" value="Chromosome"/>
</dbReference>
<evidence type="ECO:0000313" key="2">
    <source>
        <dbReference type="Proteomes" id="UP000292886"/>
    </source>
</evidence>